<sequence>MISHIVAYTKNRVIGRDNEMPWHLPADLAHFKKTTYGKPVIMGRKTFLSIGRPLPGRENIVITRDPDFHAEGITIWHDLDRLADYAESDEEVFLIGGGELFQQTLPLIERIYATEIDAHIEGDVYYPVLPDHFVCSSETYHPVDTQHAEAFTIKQFDRVPE</sequence>
<dbReference type="PANTHER" id="PTHR48069">
    <property type="entry name" value="DIHYDROFOLATE REDUCTASE"/>
    <property type="match status" value="1"/>
</dbReference>
<dbReference type="SUPFAM" id="SSF53597">
    <property type="entry name" value="Dihydrofolate reductase-like"/>
    <property type="match status" value="1"/>
</dbReference>
<dbReference type="GO" id="GO:0046452">
    <property type="term" value="P:dihydrofolate metabolic process"/>
    <property type="evidence" value="ECO:0007669"/>
    <property type="project" value="TreeGrafter"/>
</dbReference>
<dbReference type="FunFam" id="3.40.430.10:FF:000001">
    <property type="entry name" value="Dihydrofolate reductase"/>
    <property type="match status" value="1"/>
</dbReference>
<evidence type="ECO:0000313" key="12">
    <source>
        <dbReference type="Proteomes" id="UP000001681"/>
    </source>
</evidence>
<evidence type="ECO:0000256" key="7">
    <source>
        <dbReference type="ARBA" id="ARBA00025067"/>
    </source>
</evidence>
<dbReference type="AlphaFoldDB" id="B1YHM1"/>
<comment type="function">
    <text evidence="7 8">Key enzyme in folate metabolism. Catalyzes an essential reaction for de novo glycine and purine synthesis, and for DNA precursor synthesis.</text>
</comment>
<evidence type="ECO:0000256" key="6">
    <source>
        <dbReference type="ARBA" id="ARBA00023002"/>
    </source>
</evidence>
<dbReference type="PANTHER" id="PTHR48069:SF3">
    <property type="entry name" value="DIHYDROFOLATE REDUCTASE"/>
    <property type="match status" value="1"/>
</dbReference>
<reference evidence="11 12" key="2">
    <citation type="journal article" date="2008" name="BMC Genomics">
        <title>Architecture of thermal adaptation in an Exiguobacterium sibiricum strain isolated from 3 million year old permafrost: a genome and transcriptome approach.</title>
        <authorList>
            <person name="Rodrigues D.F."/>
            <person name="Ivanova N."/>
            <person name="He Z."/>
            <person name="Huebner M."/>
            <person name="Zhou J."/>
            <person name="Tiedje J.M."/>
        </authorList>
    </citation>
    <scope>NUCLEOTIDE SEQUENCE [LARGE SCALE GENOMIC DNA]</scope>
    <source>
        <strain evidence="12">DSM 17290 / CIP 109462 / JCM 13490 / 255-15</strain>
    </source>
</reference>
<dbReference type="Proteomes" id="UP000001681">
    <property type="component" value="Chromosome"/>
</dbReference>
<reference evidence="12" key="3">
    <citation type="submission" date="2008-04" db="EMBL/GenBank/DDBJ databases">
        <title>Complete sequence of chromosome of Exiguobacterium sibiricum 255-15.</title>
        <authorList>
            <consortium name="US DOE Joint Genome Institute"/>
            <person name="Copeland A."/>
            <person name="Lucas S."/>
            <person name="Lapidus A."/>
            <person name="Glavina del Rio T."/>
            <person name="Dalin E."/>
            <person name="Tice H."/>
            <person name="Bruce D."/>
            <person name="Goodwin L."/>
            <person name="Pitluck S."/>
            <person name="Kiss H."/>
            <person name="Chertkov O."/>
            <person name="Monk C."/>
            <person name="Brettin T."/>
            <person name="Detter J.C."/>
            <person name="Han C."/>
            <person name="Kuske C.R."/>
            <person name="Schmutz J."/>
            <person name="Larimer F."/>
            <person name="Land M."/>
            <person name="Hauser L."/>
            <person name="Kyrpides N."/>
            <person name="Mikhailova N."/>
            <person name="Vishnivetskaya T."/>
            <person name="Rodrigues D.F."/>
            <person name="Gilichinsky D."/>
            <person name="Tiedje J."/>
            <person name="Richardson P."/>
        </authorList>
    </citation>
    <scope>NUCLEOTIDE SEQUENCE [LARGE SCALE GENOMIC DNA]</scope>
    <source>
        <strain evidence="12">DSM 17290 / CIP 109462 / JCM 13490 / 255-15</strain>
    </source>
</reference>
<evidence type="ECO:0000256" key="3">
    <source>
        <dbReference type="ARBA" id="ARBA00012856"/>
    </source>
</evidence>
<reference evidence="11 12" key="1">
    <citation type="journal article" date="2006" name="Extremophiles">
        <title>Characterization of Exiguobacterium isolates from the Siberian permafrost. Description of Exiguobacterium sibiricum sp. nov.</title>
        <authorList>
            <person name="Rodrigues D.F."/>
            <person name="Goris J."/>
            <person name="Vishnivetskaya T."/>
            <person name="Gilichinsky D."/>
            <person name="Thomashow M.F."/>
            <person name="Tiedje J.M."/>
        </authorList>
    </citation>
    <scope>NUCLEOTIDE SEQUENCE [LARGE SCALE GENOMIC DNA]</scope>
    <source>
        <strain evidence="12">DSM 17290 / CIP 109462 / JCM 13490 / 255-15</strain>
    </source>
</reference>
<evidence type="ECO:0000256" key="1">
    <source>
        <dbReference type="ARBA" id="ARBA00004903"/>
    </source>
</evidence>
<dbReference type="RefSeq" id="WP_012370612.1">
    <property type="nucleotide sequence ID" value="NC_010556.1"/>
</dbReference>
<evidence type="ECO:0000256" key="8">
    <source>
        <dbReference type="PIRNR" id="PIRNR000194"/>
    </source>
</evidence>
<evidence type="ECO:0000259" key="10">
    <source>
        <dbReference type="PROSITE" id="PS51330"/>
    </source>
</evidence>
<dbReference type="PRINTS" id="PR00070">
    <property type="entry name" value="DHFR"/>
</dbReference>
<keyword evidence="5 8" id="KW-0521">NADP</keyword>
<dbReference type="GO" id="GO:0046655">
    <property type="term" value="P:folic acid metabolic process"/>
    <property type="evidence" value="ECO:0007669"/>
    <property type="project" value="TreeGrafter"/>
</dbReference>
<gene>
    <name evidence="11" type="ordered locus">Exig_1742</name>
</gene>
<dbReference type="KEGG" id="esi:Exig_1742"/>
<feature type="domain" description="DHFR" evidence="10">
    <location>
        <begin position="1"/>
        <end position="158"/>
    </location>
</feature>
<dbReference type="InterPro" id="IPR017925">
    <property type="entry name" value="DHFR_CS"/>
</dbReference>
<comment type="similarity">
    <text evidence="2 8 9">Belongs to the dihydrofolate reductase family.</text>
</comment>
<dbReference type="GO" id="GO:0006730">
    <property type="term" value="P:one-carbon metabolic process"/>
    <property type="evidence" value="ECO:0007669"/>
    <property type="project" value="UniProtKB-KW"/>
</dbReference>
<dbReference type="InterPro" id="IPR001796">
    <property type="entry name" value="DHFR_dom"/>
</dbReference>
<dbReference type="UniPathway" id="UPA00077">
    <property type="reaction ID" value="UER00158"/>
</dbReference>
<dbReference type="InterPro" id="IPR024072">
    <property type="entry name" value="DHFR-like_dom_sf"/>
</dbReference>
<dbReference type="GO" id="GO:0070401">
    <property type="term" value="F:NADP+ binding"/>
    <property type="evidence" value="ECO:0007669"/>
    <property type="project" value="UniProtKB-ARBA"/>
</dbReference>
<dbReference type="GO" id="GO:0046654">
    <property type="term" value="P:tetrahydrofolate biosynthetic process"/>
    <property type="evidence" value="ECO:0007669"/>
    <property type="project" value="UniProtKB-UniPathway"/>
</dbReference>
<dbReference type="STRING" id="262543.Exig_1742"/>
<dbReference type="EMBL" id="CP001022">
    <property type="protein sequence ID" value="ACB61194.1"/>
    <property type="molecule type" value="Genomic_DNA"/>
</dbReference>
<dbReference type="Pfam" id="PF00186">
    <property type="entry name" value="DHFR_1"/>
    <property type="match status" value="1"/>
</dbReference>
<protein>
    <recommendedName>
        <fullName evidence="3 8">Dihydrofolate reductase</fullName>
        <ecNumber evidence="3 8">1.5.1.3</ecNumber>
    </recommendedName>
</protein>
<dbReference type="PIRSF" id="PIRSF000194">
    <property type="entry name" value="DHFR"/>
    <property type="match status" value="1"/>
</dbReference>
<dbReference type="PROSITE" id="PS51330">
    <property type="entry name" value="DHFR_2"/>
    <property type="match status" value="1"/>
</dbReference>
<dbReference type="CDD" id="cd00209">
    <property type="entry name" value="DHFR"/>
    <property type="match status" value="1"/>
</dbReference>
<evidence type="ECO:0000256" key="9">
    <source>
        <dbReference type="RuleBase" id="RU004474"/>
    </source>
</evidence>
<organism evidence="11 12">
    <name type="scientific">Exiguobacterium sibiricum (strain DSM 17290 / CCUG 55495 / CIP 109462 / JCM 13490 / 255-15)</name>
    <dbReference type="NCBI Taxonomy" id="262543"/>
    <lineage>
        <taxon>Bacteria</taxon>
        <taxon>Bacillati</taxon>
        <taxon>Bacillota</taxon>
        <taxon>Bacilli</taxon>
        <taxon>Bacillales</taxon>
        <taxon>Bacillales Family XII. Incertae Sedis</taxon>
        <taxon>Exiguobacterium</taxon>
    </lineage>
</organism>
<dbReference type="Gene3D" id="3.40.430.10">
    <property type="entry name" value="Dihydrofolate Reductase, subunit A"/>
    <property type="match status" value="1"/>
</dbReference>
<comment type="catalytic activity">
    <reaction evidence="8">
        <text>(6S)-5,6,7,8-tetrahydrofolate + NADP(+) = 7,8-dihydrofolate + NADPH + H(+)</text>
        <dbReference type="Rhea" id="RHEA:15009"/>
        <dbReference type="ChEBI" id="CHEBI:15378"/>
        <dbReference type="ChEBI" id="CHEBI:57451"/>
        <dbReference type="ChEBI" id="CHEBI:57453"/>
        <dbReference type="ChEBI" id="CHEBI:57783"/>
        <dbReference type="ChEBI" id="CHEBI:58349"/>
        <dbReference type="EC" id="1.5.1.3"/>
    </reaction>
</comment>
<accession>B1YHM1</accession>
<evidence type="ECO:0000256" key="5">
    <source>
        <dbReference type="ARBA" id="ARBA00022857"/>
    </source>
</evidence>
<name>B1YHM1_EXIS2</name>
<evidence type="ECO:0000256" key="2">
    <source>
        <dbReference type="ARBA" id="ARBA00009539"/>
    </source>
</evidence>
<dbReference type="GO" id="GO:0005829">
    <property type="term" value="C:cytosol"/>
    <property type="evidence" value="ECO:0007669"/>
    <property type="project" value="TreeGrafter"/>
</dbReference>
<dbReference type="GO" id="GO:0004146">
    <property type="term" value="F:dihydrofolate reductase activity"/>
    <property type="evidence" value="ECO:0007669"/>
    <property type="project" value="UniProtKB-EC"/>
</dbReference>
<evidence type="ECO:0000256" key="4">
    <source>
        <dbReference type="ARBA" id="ARBA00022563"/>
    </source>
</evidence>
<keyword evidence="12" id="KW-1185">Reference proteome</keyword>
<keyword evidence="6 8" id="KW-0560">Oxidoreductase</keyword>
<dbReference type="InterPro" id="IPR012259">
    <property type="entry name" value="DHFR"/>
</dbReference>
<dbReference type="HOGENOM" id="CLU_043966_5_1_9"/>
<keyword evidence="4 8" id="KW-0554">One-carbon metabolism</keyword>
<dbReference type="PROSITE" id="PS00075">
    <property type="entry name" value="DHFR_1"/>
    <property type="match status" value="1"/>
</dbReference>
<dbReference type="OrthoDB" id="9804315at2"/>
<dbReference type="eggNOG" id="COG0262">
    <property type="taxonomic scope" value="Bacteria"/>
</dbReference>
<dbReference type="EC" id="1.5.1.3" evidence="3 8"/>
<proteinExistence type="inferred from homology"/>
<comment type="pathway">
    <text evidence="1 8">Cofactor biosynthesis; tetrahydrofolate biosynthesis; 5,6,7,8-tetrahydrofolate from 7,8-dihydrofolate: step 1/1.</text>
</comment>
<evidence type="ECO:0000313" key="11">
    <source>
        <dbReference type="EMBL" id="ACB61194.1"/>
    </source>
</evidence>